<accession>A0A1G1XY73</accession>
<proteinExistence type="predicted"/>
<dbReference type="EMBL" id="MHIC01000022">
    <property type="protein sequence ID" value="OGY44884.1"/>
    <property type="molecule type" value="Genomic_DNA"/>
</dbReference>
<comment type="caution">
    <text evidence="2">The sequence shown here is derived from an EMBL/GenBank/DDBJ whole genome shotgun (WGS) entry which is preliminary data.</text>
</comment>
<dbReference type="Proteomes" id="UP000176241">
    <property type="component" value="Unassembled WGS sequence"/>
</dbReference>
<evidence type="ECO:0000256" key="1">
    <source>
        <dbReference type="SAM" id="MobiDB-lite"/>
    </source>
</evidence>
<gene>
    <name evidence="2" type="ORF">A2731_00980</name>
</gene>
<name>A0A1G1XY73_9BACT</name>
<dbReference type="AlphaFoldDB" id="A0A1G1XY73"/>
<feature type="region of interest" description="Disordered" evidence="1">
    <location>
        <begin position="26"/>
        <end position="61"/>
    </location>
</feature>
<protein>
    <submittedName>
        <fullName evidence="2">Uncharacterized protein</fullName>
    </submittedName>
</protein>
<reference evidence="2 3" key="1">
    <citation type="journal article" date="2016" name="Nat. Commun.">
        <title>Thousands of microbial genomes shed light on interconnected biogeochemical processes in an aquifer system.</title>
        <authorList>
            <person name="Anantharaman K."/>
            <person name="Brown C.T."/>
            <person name="Hug L.A."/>
            <person name="Sharon I."/>
            <person name="Castelle C.J."/>
            <person name="Probst A.J."/>
            <person name="Thomas B.C."/>
            <person name="Singh A."/>
            <person name="Wilkins M.J."/>
            <person name="Karaoz U."/>
            <person name="Brodie E.L."/>
            <person name="Williams K.H."/>
            <person name="Hubbard S.S."/>
            <person name="Banfield J.F."/>
        </authorList>
    </citation>
    <scope>NUCLEOTIDE SEQUENCE [LARGE SCALE GENOMIC DNA]</scope>
</reference>
<evidence type="ECO:0000313" key="2">
    <source>
        <dbReference type="EMBL" id="OGY44884.1"/>
    </source>
</evidence>
<organism evidence="2 3">
    <name type="scientific">Candidatus Buchananbacteria bacterium RIFCSPHIGHO2_01_FULL_39_8</name>
    <dbReference type="NCBI Taxonomy" id="1797533"/>
    <lineage>
        <taxon>Bacteria</taxon>
        <taxon>Candidatus Buchananiibacteriota</taxon>
    </lineage>
</organism>
<feature type="compositionally biased region" description="Basic and acidic residues" evidence="1">
    <location>
        <begin position="26"/>
        <end position="54"/>
    </location>
</feature>
<sequence length="61" mass="7097">MGEIYYKKQIYGIIKNIMNPQFSKKTSEINQEKANLEPEIRKTSETPPEQERFSGSKLAFS</sequence>
<evidence type="ECO:0000313" key="3">
    <source>
        <dbReference type="Proteomes" id="UP000176241"/>
    </source>
</evidence>